<dbReference type="EMBL" id="CM051404">
    <property type="protein sequence ID" value="KAJ4707490.1"/>
    <property type="molecule type" value="Genomic_DNA"/>
</dbReference>
<gene>
    <name evidence="1" type="ORF">OWV82_021005</name>
</gene>
<sequence length="571" mass="61911">MEVLLKMPAASSSAGNCVVKDEKSFAVEGCCQEARKVGIGGQFQEVHDLKLSSPRHENLGDSKEEDELESAKAEMGEVREENERLKKMLEQIENDYKSLQFKFFDILQREQPSSKKPSTGSTPPPFSKDEIMEPELVSLCLGRSSPSKKEEKISNNSSNKTSRESDEELKASLSLALDSKIHPSLELAVSNLSPENSSEEQKEEEAGETWPPSKALKTTRNIGDDEVSQQSHVKRARVSVRARCDTPTMNDGCQWRKYGQKIAKGNPCPRAYYRCTVAPGCPVRKQVQRCAEDMSILITTYEGTHNHPLPVSATAMASTTSAAASMLLSGSSTSQPGLSSTAAATAATAQNGLNFNSLYDSSRIRPFYSSNNSSPLFPTITLDLTNPSSSFSNFNRFSSRFASTPRFPSTNLSFSSSESSMLPTLWGNGYQAFGSYNQTSDGSLLNLEKQSQEHYQPFIDKNQQAASAASQQALAESLTKVITSNPSFKSVIAAAISTMVAGSTNNGEQRGRGDQNLTQNGKACASSYFNVLSSSSESQTGSGSLLQSSLPFPILKRNTTPASNVNKDQSS</sequence>
<evidence type="ECO:0000313" key="2">
    <source>
        <dbReference type="Proteomes" id="UP001164539"/>
    </source>
</evidence>
<protein>
    <submittedName>
        <fullName evidence="1">WRKY transcription factor</fullName>
    </submittedName>
</protein>
<dbReference type="Proteomes" id="UP001164539">
    <property type="component" value="Chromosome 11"/>
</dbReference>
<organism evidence="1 2">
    <name type="scientific">Melia azedarach</name>
    <name type="common">Chinaberry tree</name>
    <dbReference type="NCBI Taxonomy" id="155640"/>
    <lineage>
        <taxon>Eukaryota</taxon>
        <taxon>Viridiplantae</taxon>
        <taxon>Streptophyta</taxon>
        <taxon>Embryophyta</taxon>
        <taxon>Tracheophyta</taxon>
        <taxon>Spermatophyta</taxon>
        <taxon>Magnoliopsida</taxon>
        <taxon>eudicotyledons</taxon>
        <taxon>Gunneridae</taxon>
        <taxon>Pentapetalae</taxon>
        <taxon>rosids</taxon>
        <taxon>malvids</taxon>
        <taxon>Sapindales</taxon>
        <taxon>Meliaceae</taxon>
        <taxon>Melia</taxon>
    </lineage>
</organism>
<evidence type="ECO:0000313" key="1">
    <source>
        <dbReference type="EMBL" id="KAJ4707490.1"/>
    </source>
</evidence>
<proteinExistence type="predicted"/>
<keyword evidence="2" id="KW-1185">Reference proteome</keyword>
<accession>A0ACC1XB35</accession>
<reference evidence="1 2" key="1">
    <citation type="journal article" date="2023" name="Science">
        <title>Complex scaffold remodeling in plant triterpene biosynthesis.</title>
        <authorList>
            <person name="De La Pena R."/>
            <person name="Hodgson H."/>
            <person name="Liu J.C."/>
            <person name="Stephenson M.J."/>
            <person name="Martin A.C."/>
            <person name="Owen C."/>
            <person name="Harkess A."/>
            <person name="Leebens-Mack J."/>
            <person name="Jimenez L.E."/>
            <person name="Osbourn A."/>
            <person name="Sattely E.S."/>
        </authorList>
    </citation>
    <scope>NUCLEOTIDE SEQUENCE [LARGE SCALE GENOMIC DNA]</scope>
    <source>
        <strain evidence="2">cv. JPN11</strain>
        <tissue evidence="1">Leaf</tissue>
    </source>
</reference>
<name>A0ACC1XB35_MELAZ</name>
<comment type="caution">
    <text evidence="1">The sequence shown here is derived from an EMBL/GenBank/DDBJ whole genome shotgun (WGS) entry which is preliminary data.</text>
</comment>